<evidence type="ECO:0000256" key="1">
    <source>
        <dbReference type="SAM" id="Phobius"/>
    </source>
</evidence>
<keyword evidence="1" id="KW-0472">Membrane</keyword>
<keyword evidence="1" id="KW-0812">Transmembrane</keyword>
<feature type="transmembrane region" description="Helical" evidence="1">
    <location>
        <begin position="598"/>
        <end position="619"/>
    </location>
</feature>
<name>A0A158P547_TETUR</name>
<feature type="signal peptide" evidence="2">
    <location>
        <begin position="1"/>
        <end position="21"/>
    </location>
</feature>
<keyword evidence="4" id="KW-1185">Reference proteome</keyword>
<evidence type="ECO:0000313" key="4">
    <source>
        <dbReference type="Proteomes" id="UP000015104"/>
    </source>
</evidence>
<reference evidence="4" key="1">
    <citation type="submission" date="2011-08" db="EMBL/GenBank/DDBJ databases">
        <authorList>
            <person name="Rombauts S."/>
        </authorList>
    </citation>
    <scope>NUCLEOTIDE SEQUENCE</scope>
    <source>
        <strain evidence="4">London</strain>
    </source>
</reference>
<keyword evidence="1" id="KW-1133">Transmembrane helix</keyword>
<reference evidence="3" key="2">
    <citation type="submission" date="2016-04" db="UniProtKB">
        <authorList>
            <consortium name="EnsemblMetazoa"/>
        </authorList>
    </citation>
    <scope>IDENTIFICATION</scope>
</reference>
<dbReference type="AlphaFoldDB" id="A0A158P547"/>
<accession>A0A158P547</accession>
<feature type="chain" id="PRO_5007630033" evidence="2">
    <location>
        <begin position="22"/>
        <end position="710"/>
    </location>
</feature>
<dbReference type="EnsemblMetazoa" id="tetur141g00011.1">
    <property type="protein sequence ID" value="tetur141g00011.1"/>
    <property type="gene ID" value="tetur141g00011"/>
</dbReference>
<dbReference type="Proteomes" id="UP000015104">
    <property type="component" value="Unassembled WGS sequence"/>
</dbReference>
<keyword evidence="2" id="KW-0732">Signal</keyword>
<protein>
    <submittedName>
        <fullName evidence="3">Uncharacterized protein</fullName>
    </submittedName>
</protein>
<dbReference type="EMBL" id="CAEY01000180">
    <property type="status" value="NOT_ANNOTATED_CDS"/>
    <property type="molecule type" value="Genomic_DNA"/>
</dbReference>
<organism evidence="3 4">
    <name type="scientific">Tetranychus urticae</name>
    <name type="common">Two-spotted spider mite</name>
    <dbReference type="NCBI Taxonomy" id="32264"/>
    <lineage>
        <taxon>Eukaryota</taxon>
        <taxon>Metazoa</taxon>
        <taxon>Ecdysozoa</taxon>
        <taxon>Arthropoda</taxon>
        <taxon>Chelicerata</taxon>
        <taxon>Arachnida</taxon>
        <taxon>Acari</taxon>
        <taxon>Acariformes</taxon>
        <taxon>Trombidiformes</taxon>
        <taxon>Prostigmata</taxon>
        <taxon>Eleutherengona</taxon>
        <taxon>Raphignathae</taxon>
        <taxon>Tetranychoidea</taxon>
        <taxon>Tetranychidae</taxon>
        <taxon>Tetranychus</taxon>
    </lineage>
</organism>
<evidence type="ECO:0000256" key="2">
    <source>
        <dbReference type="SAM" id="SignalP"/>
    </source>
</evidence>
<proteinExistence type="predicted"/>
<sequence>MFIHFLIWVFKFCLLICITYSFRTPKHDSLFYYKTHDSVFLTNPTSHTTSYGIYVAGKTITIDIPTSVANVFDILNWKVVSLNKIRLMFVHNNRPYILINQEIIREMEYSGELSGSIIAFGDNEALHVPTIFNPNLIEPVPKWNYIELLYFDDQSEEVSVKRSLPRLGNNDQDWKLISEWKMTDYIHFDNKLYLLIKRSIWNEKAAKATQEISIIRLCLDKGSELISSAVEIHFTRPEFQTNKIIDLVFVFIFGPLLLEYPRYQLHATQLQSSNNTIYFIYFISNFVPLFEETANECASGSSKITLLRQHLRSEVGGCIKTSYKSCSTKENIVPSRNFSQVGIRRVPTSFNAIYNSRAALVHKIQFVTLPFPYFTAHIFMHTKPIFSTAICEHKSSSTIPTCTNFINNANPDDFLQSAQTNFHINKHPYGVLYVNKESNEIFFDDVKTCAKIHKCTDCIMYGLYSDCIWSNSMCTRDDQPKNKTALTVDHCFKIIKISPLIFNSSSSTILTIQLDEPPVPDSNSREYIVIKAGPHNHCTNITRNGPFFDCTLNLLESGQFKVDVSLQNDEYADVSTISAASIDQVHIFAPERDPDYKFPAIFILFLGLLISSISLIAYIKYNKNKKYVNRFKKFSRTRKVKGRKKFSRIKKGKRFAGARVRSKTLSSTMNTLTGSTFTNEPSIRQVTRWSSIRFVPDHLYLSKQISKTNQ</sequence>
<evidence type="ECO:0000313" key="3">
    <source>
        <dbReference type="EnsemblMetazoa" id="tetur141g00011.1"/>
    </source>
</evidence>